<dbReference type="Proteomes" id="UP001150603">
    <property type="component" value="Unassembled WGS sequence"/>
</dbReference>
<dbReference type="EMBL" id="JANBPW010006917">
    <property type="protein sequence ID" value="KAJ1926619.1"/>
    <property type="molecule type" value="Genomic_DNA"/>
</dbReference>
<reference evidence="1" key="1">
    <citation type="submission" date="2022-07" db="EMBL/GenBank/DDBJ databases">
        <title>Phylogenomic reconstructions and comparative analyses of Kickxellomycotina fungi.</title>
        <authorList>
            <person name="Reynolds N.K."/>
            <person name="Stajich J.E."/>
            <person name="Barry K."/>
            <person name="Grigoriev I.V."/>
            <person name="Crous P."/>
            <person name="Smith M.E."/>
        </authorList>
    </citation>
    <scope>NUCLEOTIDE SEQUENCE</scope>
    <source>
        <strain evidence="1">NRRL 5244</strain>
    </source>
</reference>
<sequence>QQHGVNVGGSKGNEGEEAAPRMVNGVPPGLPSTGLFGELLRQSSRQGGAAAALDGSAVSAGAPMLSADCSKVISGKMMLGDIERQLEAAQREARVLHAQLNTVKGQGQPVGWAPVTSSGNGMGMATKAEGGGRNGLSM</sequence>
<evidence type="ECO:0000313" key="2">
    <source>
        <dbReference type="Proteomes" id="UP001150603"/>
    </source>
</evidence>
<evidence type="ECO:0000313" key="1">
    <source>
        <dbReference type="EMBL" id="KAJ1926619.1"/>
    </source>
</evidence>
<comment type="caution">
    <text evidence="1">The sequence shown here is derived from an EMBL/GenBank/DDBJ whole genome shotgun (WGS) entry which is preliminary data.</text>
</comment>
<keyword evidence="2" id="KW-1185">Reference proteome</keyword>
<name>A0ACC1IXE3_9FUNG</name>
<organism evidence="1 2">
    <name type="scientific">Linderina macrospora</name>
    <dbReference type="NCBI Taxonomy" id="4868"/>
    <lineage>
        <taxon>Eukaryota</taxon>
        <taxon>Fungi</taxon>
        <taxon>Fungi incertae sedis</taxon>
        <taxon>Zoopagomycota</taxon>
        <taxon>Kickxellomycotina</taxon>
        <taxon>Kickxellomycetes</taxon>
        <taxon>Kickxellales</taxon>
        <taxon>Kickxellaceae</taxon>
        <taxon>Linderina</taxon>
    </lineage>
</organism>
<gene>
    <name evidence="1" type="ORF">FBU59_007297</name>
</gene>
<feature type="non-terminal residue" evidence="1">
    <location>
        <position position="1"/>
    </location>
</feature>
<protein>
    <submittedName>
        <fullName evidence="1">Uncharacterized protein</fullName>
    </submittedName>
</protein>
<proteinExistence type="predicted"/>
<accession>A0ACC1IXE3</accession>